<sequence length="77" mass="8572">MKWYWNTRKGTVWIVPRQDLGSIRYHVVYDDEALGSYHSPQQAADDVAGGHTFGPSNGVDLGSLGISNNIADWQHTN</sequence>
<dbReference type="Proteomes" id="UP000198418">
    <property type="component" value="Unassembled WGS sequence"/>
</dbReference>
<reference evidence="2" key="1">
    <citation type="submission" date="2017-06" db="EMBL/GenBank/DDBJ databases">
        <authorList>
            <person name="Varghese N."/>
            <person name="Submissions S."/>
        </authorList>
    </citation>
    <scope>NUCLEOTIDE SEQUENCE [LARGE SCALE GENOMIC DNA]</scope>
    <source>
        <strain evidence="2">DSM 137</strain>
    </source>
</reference>
<dbReference type="AlphaFoldDB" id="A0A212RHM9"/>
<dbReference type="EMBL" id="FYDG01000004">
    <property type="protein sequence ID" value="SNB71722.1"/>
    <property type="molecule type" value="Genomic_DNA"/>
</dbReference>
<organism evidence="1 2">
    <name type="scientific">Rhodoblastus acidophilus</name>
    <name type="common">Rhodopseudomonas acidophila</name>
    <dbReference type="NCBI Taxonomy" id="1074"/>
    <lineage>
        <taxon>Bacteria</taxon>
        <taxon>Pseudomonadati</taxon>
        <taxon>Pseudomonadota</taxon>
        <taxon>Alphaproteobacteria</taxon>
        <taxon>Hyphomicrobiales</taxon>
        <taxon>Rhodoblastaceae</taxon>
        <taxon>Rhodoblastus</taxon>
    </lineage>
</organism>
<evidence type="ECO:0000313" key="2">
    <source>
        <dbReference type="Proteomes" id="UP000198418"/>
    </source>
</evidence>
<name>A0A212RHM9_RHOAC</name>
<gene>
    <name evidence="1" type="ORF">SAMN06265338_104203</name>
</gene>
<evidence type="ECO:0000313" key="1">
    <source>
        <dbReference type="EMBL" id="SNB71722.1"/>
    </source>
</evidence>
<accession>A0A212RHM9</accession>
<protein>
    <recommendedName>
        <fullName evidence="3">DUF2188 domain-containing protein</fullName>
    </recommendedName>
</protein>
<dbReference type="OrthoDB" id="9763983at2"/>
<proteinExistence type="predicted"/>
<keyword evidence="2" id="KW-1185">Reference proteome</keyword>
<dbReference type="RefSeq" id="WP_141098431.1">
    <property type="nucleotide sequence ID" value="NZ_FYDG01000004.1"/>
</dbReference>
<evidence type="ECO:0008006" key="3">
    <source>
        <dbReference type="Google" id="ProtNLM"/>
    </source>
</evidence>